<feature type="region of interest" description="Disordered" evidence="1">
    <location>
        <begin position="116"/>
        <end position="137"/>
    </location>
</feature>
<reference evidence="3" key="1">
    <citation type="journal article" date="2013" name="Nat. Genet.">
        <title>The draft genomes of soft-shell turtle and green sea turtle yield insights into the development and evolution of the turtle-specific body plan.</title>
        <authorList>
            <person name="Wang Z."/>
            <person name="Pascual-Anaya J."/>
            <person name="Zadissa A."/>
            <person name="Li W."/>
            <person name="Niimura Y."/>
            <person name="Huang Z."/>
            <person name="Li C."/>
            <person name="White S."/>
            <person name="Xiong Z."/>
            <person name="Fang D."/>
            <person name="Wang B."/>
            <person name="Ming Y."/>
            <person name="Chen Y."/>
            <person name="Zheng Y."/>
            <person name="Kuraku S."/>
            <person name="Pignatelli M."/>
            <person name="Herrero J."/>
            <person name="Beal K."/>
            <person name="Nozawa M."/>
            <person name="Li Q."/>
            <person name="Wang J."/>
            <person name="Zhang H."/>
            <person name="Yu L."/>
            <person name="Shigenobu S."/>
            <person name="Wang J."/>
            <person name="Liu J."/>
            <person name="Flicek P."/>
            <person name="Searle S."/>
            <person name="Wang J."/>
            <person name="Kuratani S."/>
            <person name="Yin Y."/>
            <person name="Aken B."/>
            <person name="Zhang G."/>
            <person name="Irie N."/>
        </authorList>
    </citation>
    <scope>NUCLEOTIDE SEQUENCE [LARGE SCALE GENOMIC DNA]</scope>
</reference>
<keyword evidence="3" id="KW-1185">Reference proteome</keyword>
<organism evidence="2 3">
    <name type="scientific">Chelonia mydas</name>
    <name type="common">Green sea-turtle</name>
    <name type="synonym">Chelonia agassizi</name>
    <dbReference type="NCBI Taxonomy" id="8469"/>
    <lineage>
        <taxon>Eukaryota</taxon>
        <taxon>Metazoa</taxon>
        <taxon>Chordata</taxon>
        <taxon>Craniata</taxon>
        <taxon>Vertebrata</taxon>
        <taxon>Euteleostomi</taxon>
        <taxon>Archelosauria</taxon>
        <taxon>Testudinata</taxon>
        <taxon>Testudines</taxon>
        <taxon>Cryptodira</taxon>
        <taxon>Durocryptodira</taxon>
        <taxon>Americhelydia</taxon>
        <taxon>Chelonioidea</taxon>
        <taxon>Cheloniidae</taxon>
        <taxon>Chelonia</taxon>
    </lineage>
</organism>
<protein>
    <submittedName>
        <fullName evidence="2">Uncharacterized protein</fullName>
    </submittedName>
</protein>
<name>M7BUA2_CHEMY</name>
<dbReference type="AlphaFoldDB" id="M7BUA2"/>
<sequence>MGRKLHVSESKPGNATGELWMVPDDPIDSPKNALEWGCRDVVPASSGSGAGPGQACREPALAPVCTAATPELLQPKYRVTKDPPQTERECSHMHIGLVHTYWRIDAVATDASVFTRPTKSTADRSPVDFCTPADQEE</sequence>
<dbReference type="EMBL" id="KB516917">
    <property type="protein sequence ID" value="EMP39370.1"/>
    <property type="molecule type" value="Genomic_DNA"/>
</dbReference>
<dbReference type="Proteomes" id="UP000031443">
    <property type="component" value="Unassembled WGS sequence"/>
</dbReference>
<evidence type="ECO:0000313" key="2">
    <source>
        <dbReference type="EMBL" id="EMP39370.1"/>
    </source>
</evidence>
<accession>M7BUA2</accession>
<feature type="region of interest" description="Disordered" evidence="1">
    <location>
        <begin position="1"/>
        <end position="26"/>
    </location>
</feature>
<evidence type="ECO:0000256" key="1">
    <source>
        <dbReference type="SAM" id="MobiDB-lite"/>
    </source>
</evidence>
<gene>
    <name evidence="2" type="ORF">UY3_03422</name>
</gene>
<evidence type="ECO:0000313" key="3">
    <source>
        <dbReference type="Proteomes" id="UP000031443"/>
    </source>
</evidence>
<proteinExistence type="predicted"/>